<keyword evidence="2" id="KW-1185">Reference proteome</keyword>
<proteinExistence type="predicted"/>
<comment type="caution">
    <text evidence="1">The sequence shown here is derived from an EMBL/GenBank/DDBJ whole genome shotgun (WGS) entry which is preliminary data.</text>
</comment>
<accession>A0A369JA77</accession>
<evidence type="ECO:0000313" key="1">
    <source>
        <dbReference type="EMBL" id="RDB18961.1"/>
    </source>
</evidence>
<name>A0A369JA77_HYPMA</name>
<sequence length="160" mass="18205">MHSPSTSNLPTSAQPTLPSVFSSCTFSHSSLFYSSHLSTRSCICSNHPTRHTFGLETSHLIQDSFMTRHQVLRRPFSLCTNIVGVHHWKQIIGEETYSEQEVTSDDEPAQLNENYVPQTTYPPTAHLKSFRSIPRHHPQHNHVVQHFTCNAHPEGSSFWV</sequence>
<dbReference type="EMBL" id="LUEZ02000085">
    <property type="protein sequence ID" value="RDB18961.1"/>
    <property type="molecule type" value="Genomic_DNA"/>
</dbReference>
<reference evidence="1" key="1">
    <citation type="submission" date="2018-04" db="EMBL/GenBank/DDBJ databases">
        <title>Whole genome sequencing of Hypsizygus marmoreus.</title>
        <authorList>
            <person name="Choi I.-G."/>
            <person name="Min B."/>
            <person name="Kim J.-G."/>
            <person name="Kim S."/>
            <person name="Oh Y.-L."/>
            <person name="Kong W.-S."/>
            <person name="Park H."/>
            <person name="Jeong J."/>
            <person name="Song E.-S."/>
        </authorList>
    </citation>
    <scope>NUCLEOTIDE SEQUENCE [LARGE SCALE GENOMIC DNA]</scope>
    <source>
        <strain evidence="1">51987-8</strain>
    </source>
</reference>
<protein>
    <submittedName>
        <fullName evidence="1">Uncharacterized protein</fullName>
    </submittedName>
</protein>
<dbReference type="InParanoid" id="A0A369JA77"/>
<dbReference type="Proteomes" id="UP000076154">
    <property type="component" value="Unassembled WGS sequence"/>
</dbReference>
<organism evidence="1 2">
    <name type="scientific">Hypsizygus marmoreus</name>
    <name type="common">White beech mushroom</name>
    <name type="synonym">Agaricus marmoreus</name>
    <dbReference type="NCBI Taxonomy" id="39966"/>
    <lineage>
        <taxon>Eukaryota</taxon>
        <taxon>Fungi</taxon>
        <taxon>Dikarya</taxon>
        <taxon>Basidiomycota</taxon>
        <taxon>Agaricomycotina</taxon>
        <taxon>Agaricomycetes</taxon>
        <taxon>Agaricomycetidae</taxon>
        <taxon>Agaricales</taxon>
        <taxon>Tricholomatineae</taxon>
        <taxon>Lyophyllaceae</taxon>
        <taxon>Hypsizygus</taxon>
    </lineage>
</organism>
<gene>
    <name evidence="1" type="ORF">Hypma_014432</name>
</gene>
<evidence type="ECO:0000313" key="2">
    <source>
        <dbReference type="Proteomes" id="UP000076154"/>
    </source>
</evidence>
<dbReference type="AlphaFoldDB" id="A0A369JA77"/>